<protein>
    <submittedName>
        <fullName evidence="3">Copper resistance protein B</fullName>
    </submittedName>
</protein>
<keyword evidence="2" id="KW-0732">Signal</keyword>
<dbReference type="Proteomes" id="UP000584325">
    <property type="component" value="Unassembled WGS sequence"/>
</dbReference>
<reference evidence="3 4" key="1">
    <citation type="submission" date="2020-08" db="EMBL/GenBank/DDBJ databases">
        <title>Genomic Encyclopedia of Type Strains, Phase III (KMG-III): the genomes of soil and plant-associated and newly described type strains.</title>
        <authorList>
            <person name="Whitman W."/>
        </authorList>
    </citation>
    <scope>NUCLEOTIDE SEQUENCE [LARGE SCALE GENOMIC DNA]</scope>
    <source>
        <strain evidence="3 4">CECT 7753</strain>
    </source>
</reference>
<sequence>MKNHIIRHGIVPLMALSALALPAHGQSESQAMDHAAMGHAAVQEQEKAKPADHSAMQHGAAAGKQDTPAVSPPAAAKSEHEAMGHMPMGQPSPVPQAAPSTLAGQGAMDHSGMAHGTAQQEGAMPPMTEHQNMGKQGTRSNTNAPRSAEHAGMDHQNMQHGGMDMGAMQMGPMQGGKAPPDARDPAAYNEGARPAGFPGNAMADMAPFGRILLDKLEAVSGDGERGQNIEAEAWYGGDYNKAWLKADGERRSGQLEAMRTELLWDRTFSPFWSTQLGMRHDTGGGPSRSWLAAGVRGLAPYWFDVEATAYWRSGGEFAGRLQVAYELLFTQRLILEPELELNVQNRSNRWRGTGTGLTDAELGLRLRYEIRRQFAPYIGVTWNRKFGSTATLARESGDDRKTLQAVIGLRVWY</sequence>
<dbReference type="EMBL" id="JACHXS010000005">
    <property type="protein sequence ID" value="MBB3222083.1"/>
    <property type="molecule type" value="Genomic_DNA"/>
</dbReference>
<dbReference type="GO" id="GO:0009279">
    <property type="term" value="C:cell outer membrane"/>
    <property type="evidence" value="ECO:0007669"/>
    <property type="project" value="InterPro"/>
</dbReference>
<accession>A0A7W5EBJ0</accession>
<feature type="compositionally biased region" description="Polar residues" evidence="1">
    <location>
        <begin position="129"/>
        <end position="145"/>
    </location>
</feature>
<proteinExistence type="predicted"/>
<organism evidence="3 4">
    <name type="scientific">Pseudoduganella umbonata</name>
    <dbReference type="NCBI Taxonomy" id="864828"/>
    <lineage>
        <taxon>Bacteria</taxon>
        <taxon>Pseudomonadati</taxon>
        <taxon>Pseudomonadota</taxon>
        <taxon>Betaproteobacteria</taxon>
        <taxon>Burkholderiales</taxon>
        <taxon>Oxalobacteraceae</taxon>
        <taxon>Telluria group</taxon>
        <taxon>Pseudoduganella</taxon>
    </lineage>
</organism>
<evidence type="ECO:0000313" key="3">
    <source>
        <dbReference type="EMBL" id="MBB3222083.1"/>
    </source>
</evidence>
<feature type="signal peptide" evidence="2">
    <location>
        <begin position="1"/>
        <end position="25"/>
    </location>
</feature>
<dbReference type="GO" id="GO:0005507">
    <property type="term" value="F:copper ion binding"/>
    <property type="evidence" value="ECO:0007669"/>
    <property type="project" value="InterPro"/>
</dbReference>
<name>A0A7W5EBJ0_9BURK</name>
<evidence type="ECO:0000256" key="2">
    <source>
        <dbReference type="SAM" id="SignalP"/>
    </source>
</evidence>
<gene>
    <name evidence="3" type="ORF">FHS02_002902</name>
</gene>
<dbReference type="InterPro" id="IPR007939">
    <property type="entry name" value="Cu-R_B_prcur"/>
</dbReference>
<dbReference type="InterPro" id="IPR036709">
    <property type="entry name" value="Autotransporte_beta_dom_sf"/>
</dbReference>
<evidence type="ECO:0000256" key="1">
    <source>
        <dbReference type="SAM" id="MobiDB-lite"/>
    </source>
</evidence>
<dbReference type="AlphaFoldDB" id="A0A7W5EBJ0"/>
<feature type="compositionally biased region" description="Low complexity" evidence="1">
    <location>
        <begin position="158"/>
        <end position="176"/>
    </location>
</feature>
<evidence type="ECO:0000313" key="4">
    <source>
        <dbReference type="Proteomes" id="UP000584325"/>
    </source>
</evidence>
<comment type="caution">
    <text evidence="3">The sequence shown here is derived from an EMBL/GenBank/DDBJ whole genome shotgun (WGS) entry which is preliminary data.</text>
</comment>
<dbReference type="GO" id="GO:0006878">
    <property type="term" value="P:intracellular copper ion homeostasis"/>
    <property type="evidence" value="ECO:0007669"/>
    <property type="project" value="InterPro"/>
</dbReference>
<dbReference type="Pfam" id="PF05275">
    <property type="entry name" value="CopB"/>
    <property type="match status" value="1"/>
</dbReference>
<feature type="chain" id="PRO_5030676564" evidence="2">
    <location>
        <begin position="26"/>
        <end position="413"/>
    </location>
</feature>
<dbReference type="RefSeq" id="WP_229422270.1">
    <property type="nucleotide sequence ID" value="NZ_CP040017.1"/>
</dbReference>
<feature type="region of interest" description="Disordered" evidence="1">
    <location>
        <begin position="27"/>
        <end position="185"/>
    </location>
</feature>
<dbReference type="SUPFAM" id="SSF103515">
    <property type="entry name" value="Autotransporter"/>
    <property type="match status" value="1"/>
</dbReference>